<dbReference type="AlphaFoldDB" id="A0A1M4Z5Q5"/>
<dbReference type="EMBL" id="FQUU01000006">
    <property type="protein sequence ID" value="SHF13315.1"/>
    <property type="molecule type" value="Genomic_DNA"/>
</dbReference>
<dbReference type="Proteomes" id="UP000184048">
    <property type="component" value="Unassembled WGS sequence"/>
</dbReference>
<evidence type="ECO:0000259" key="1">
    <source>
        <dbReference type="Pfam" id="PF14534"/>
    </source>
</evidence>
<organism evidence="2 3">
    <name type="scientific">Flavisolibacter ginsengisoli DSM 18119</name>
    <dbReference type="NCBI Taxonomy" id="1121884"/>
    <lineage>
        <taxon>Bacteria</taxon>
        <taxon>Pseudomonadati</taxon>
        <taxon>Bacteroidota</taxon>
        <taxon>Chitinophagia</taxon>
        <taxon>Chitinophagales</taxon>
        <taxon>Chitinophagaceae</taxon>
        <taxon>Flavisolibacter</taxon>
    </lineage>
</organism>
<dbReference type="InterPro" id="IPR027843">
    <property type="entry name" value="DUF4440"/>
</dbReference>
<dbReference type="Pfam" id="PF14534">
    <property type="entry name" value="DUF4440"/>
    <property type="match status" value="1"/>
</dbReference>
<reference evidence="2 3" key="1">
    <citation type="submission" date="2016-11" db="EMBL/GenBank/DDBJ databases">
        <authorList>
            <person name="Jaros S."/>
            <person name="Januszkiewicz K."/>
            <person name="Wedrychowicz H."/>
        </authorList>
    </citation>
    <scope>NUCLEOTIDE SEQUENCE [LARGE SCALE GENOMIC DNA]</scope>
    <source>
        <strain evidence="2 3">DSM 18119</strain>
    </source>
</reference>
<name>A0A1M4Z5Q5_9BACT</name>
<protein>
    <recommendedName>
        <fullName evidence="1">DUF4440 domain-containing protein</fullName>
    </recommendedName>
</protein>
<dbReference type="InterPro" id="IPR032710">
    <property type="entry name" value="NTF2-like_dom_sf"/>
</dbReference>
<proteinExistence type="predicted"/>
<evidence type="ECO:0000313" key="3">
    <source>
        <dbReference type="Proteomes" id="UP000184048"/>
    </source>
</evidence>
<feature type="domain" description="DUF4440" evidence="1">
    <location>
        <begin position="41"/>
        <end position="133"/>
    </location>
</feature>
<sequence>MKGIFFISLFVMCSTHLFAQKEKNKIEATVVGFFNGLSLVNADTLKFYVTPDFHLLEDGQVWNMDTLLSKIMPMKNSKIERINTFKFIRTEQSGNMAWVSYNNSAEFRLGEKQQIMKWLESAVLIKRKGGWKIQLLHSTKLK</sequence>
<dbReference type="RefSeq" id="WP_072835086.1">
    <property type="nucleotide sequence ID" value="NZ_FQUU01000006.1"/>
</dbReference>
<keyword evidence="3" id="KW-1185">Reference proteome</keyword>
<dbReference type="Gene3D" id="3.10.450.50">
    <property type="match status" value="1"/>
</dbReference>
<dbReference type="STRING" id="1121884.SAMN02745131_01892"/>
<evidence type="ECO:0000313" key="2">
    <source>
        <dbReference type="EMBL" id="SHF13315.1"/>
    </source>
</evidence>
<gene>
    <name evidence="2" type="ORF">SAMN02745131_01892</name>
</gene>
<dbReference type="SUPFAM" id="SSF54427">
    <property type="entry name" value="NTF2-like"/>
    <property type="match status" value="1"/>
</dbReference>
<accession>A0A1M4Z5Q5</accession>